<dbReference type="AlphaFoldDB" id="A0A150KXB7"/>
<reference evidence="1 2" key="1">
    <citation type="submission" date="2016-01" db="EMBL/GenBank/DDBJ databases">
        <title>Draft Genome Sequences of Seven Thermophilic Sporeformers Isolated from Foods.</title>
        <authorList>
            <person name="Berendsen E.M."/>
            <person name="Wells-Bennik M.H."/>
            <person name="Krawcyk A.O."/>
            <person name="De Jong A."/>
            <person name="Holsappel S."/>
            <person name="Eijlander R.T."/>
            <person name="Kuipers O.P."/>
        </authorList>
    </citation>
    <scope>NUCLEOTIDE SEQUENCE [LARGE SCALE GENOMIC DNA]</scope>
    <source>
        <strain evidence="1 2">B4119</strain>
    </source>
</reference>
<sequence length="39" mass="4679">MYKMSFIAGFGKQGNVNLKIFLYTLRLFFYNFINSDKFT</sequence>
<dbReference type="STRING" id="81408.B4119_1483"/>
<gene>
    <name evidence="1" type="ORF">B4119_1483</name>
</gene>
<comment type="caution">
    <text evidence="1">The sequence shown here is derived from an EMBL/GenBank/DDBJ whole genome shotgun (WGS) entry which is preliminary data.</text>
</comment>
<name>A0A150KXB7_9BACL</name>
<organism evidence="1 2">
    <name type="scientific">Saccharococcus caldoxylosilyticus</name>
    <dbReference type="NCBI Taxonomy" id="81408"/>
    <lineage>
        <taxon>Bacteria</taxon>
        <taxon>Bacillati</taxon>
        <taxon>Bacillota</taxon>
        <taxon>Bacilli</taxon>
        <taxon>Bacillales</taxon>
        <taxon>Anoxybacillaceae</taxon>
        <taxon>Saccharococcus</taxon>
    </lineage>
</organism>
<protein>
    <submittedName>
        <fullName evidence="1">Uncharacterized protein</fullName>
    </submittedName>
</protein>
<dbReference type="EMBL" id="LQYS01000135">
    <property type="protein sequence ID" value="KYD04356.1"/>
    <property type="molecule type" value="Genomic_DNA"/>
</dbReference>
<evidence type="ECO:0000313" key="2">
    <source>
        <dbReference type="Proteomes" id="UP000075455"/>
    </source>
</evidence>
<dbReference type="Proteomes" id="UP000075455">
    <property type="component" value="Unassembled WGS sequence"/>
</dbReference>
<evidence type="ECO:0000313" key="1">
    <source>
        <dbReference type="EMBL" id="KYD04356.1"/>
    </source>
</evidence>
<proteinExistence type="predicted"/>
<accession>A0A150KXB7</accession>